<evidence type="ECO:0000256" key="1">
    <source>
        <dbReference type="ARBA" id="ARBA00022801"/>
    </source>
</evidence>
<evidence type="ECO:0000313" key="3">
    <source>
        <dbReference type="EMBL" id="QIW95803.1"/>
    </source>
</evidence>
<dbReference type="Pfam" id="PF07910">
    <property type="entry name" value="Peptidase_C78"/>
    <property type="match status" value="1"/>
</dbReference>
<reference evidence="3 4" key="1">
    <citation type="journal article" date="2016" name="Sci. Rep.">
        <title>Peltaster fructicola genome reveals evolution from an invasive phytopathogen to an ectophytic parasite.</title>
        <authorList>
            <person name="Xu C."/>
            <person name="Chen H."/>
            <person name="Gleason M.L."/>
            <person name="Xu J.R."/>
            <person name="Liu H."/>
            <person name="Zhang R."/>
            <person name="Sun G."/>
        </authorList>
    </citation>
    <scope>NUCLEOTIDE SEQUENCE [LARGE SCALE GENOMIC DNA]</scope>
    <source>
        <strain evidence="3 4">LNHT1506</strain>
    </source>
</reference>
<dbReference type="EMBL" id="CP051139">
    <property type="protein sequence ID" value="QIW95803.1"/>
    <property type="molecule type" value="Genomic_DNA"/>
</dbReference>
<name>A0A6H0XM53_9PEZI</name>
<dbReference type="OrthoDB" id="288987at2759"/>
<dbReference type="GO" id="GO:0016787">
    <property type="term" value="F:hydrolase activity"/>
    <property type="evidence" value="ECO:0007669"/>
    <property type="project" value="UniProtKB-KW"/>
</dbReference>
<feature type="domain" description="UFSP1/2/DUB catalytic" evidence="2">
    <location>
        <begin position="69"/>
        <end position="252"/>
    </location>
</feature>
<gene>
    <name evidence="3" type="ORF">AMS68_001321</name>
</gene>
<dbReference type="Gene3D" id="3.90.70.130">
    <property type="match status" value="1"/>
</dbReference>
<organism evidence="3 4">
    <name type="scientific">Peltaster fructicola</name>
    <dbReference type="NCBI Taxonomy" id="286661"/>
    <lineage>
        <taxon>Eukaryota</taxon>
        <taxon>Fungi</taxon>
        <taxon>Dikarya</taxon>
        <taxon>Ascomycota</taxon>
        <taxon>Pezizomycotina</taxon>
        <taxon>Dothideomycetes</taxon>
        <taxon>Dothideomycetes incertae sedis</taxon>
        <taxon>Peltaster</taxon>
    </lineage>
</organism>
<accession>A0A6H0XM53</accession>
<evidence type="ECO:0000259" key="2">
    <source>
        <dbReference type="Pfam" id="PF07910"/>
    </source>
</evidence>
<dbReference type="InterPro" id="IPR012462">
    <property type="entry name" value="UFSP1/2_DUB_cat"/>
</dbReference>
<proteinExistence type="predicted"/>
<keyword evidence="4" id="KW-1185">Reference proteome</keyword>
<evidence type="ECO:0000313" key="4">
    <source>
        <dbReference type="Proteomes" id="UP000503462"/>
    </source>
</evidence>
<dbReference type="Proteomes" id="UP000503462">
    <property type="component" value="Chromosome 1"/>
</dbReference>
<sequence>MEIKRLGRELGPYAFEERMPHRVDALLQKDGSNVITNVIPKLAQLLRSSDVKAARLCRQDAVLIHKHATEGNTFCGYRNIQMLLHPMTAKRLYTVPELQNMIETAWTRGFNAHGRDQTGGVRGTRKYIGTSEAEALMQSLDIDCTGFAFQGTSPVNELFTHLDTYFGLGEGIDITRKMPVYLQLPKHSILVVGIARRRNGSKMLLVFDPAKPPPLNMSRTPNSKLLQSVSGRLQVAACKKSERSLRRYSAFETLVVEPEVDLNTG</sequence>
<protein>
    <recommendedName>
        <fullName evidence="2">UFSP1/2/DUB catalytic domain-containing protein</fullName>
    </recommendedName>
</protein>
<dbReference type="AlphaFoldDB" id="A0A6H0XM53"/>
<keyword evidence="1" id="KW-0378">Hydrolase</keyword>